<keyword evidence="3" id="KW-1185">Reference proteome</keyword>
<evidence type="ECO:0000313" key="2">
    <source>
        <dbReference type="EMBL" id="RDX46312.1"/>
    </source>
</evidence>
<accession>A0A371D1A8</accession>
<reference evidence="2 3" key="1">
    <citation type="journal article" date="2018" name="Biotechnol. Biofuels">
        <title>Integrative visual omics of the white-rot fungus Polyporus brumalis exposes the biotechnological potential of its oxidative enzymes for delignifying raw plant biomass.</title>
        <authorList>
            <person name="Miyauchi S."/>
            <person name="Rancon A."/>
            <person name="Drula E."/>
            <person name="Hage H."/>
            <person name="Chaduli D."/>
            <person name="Favel A."/>
            <person name="Grisel S."/>
            <person name="Henrissat B."/>
            <person name="Herpoel-Gimbert I."/>
            <person name="Ruiz-Duenas F.J."/>
            <person name="Chevret D."/>
            <person name="Hainaut M."/>
            <person name="Lin J."/>
            <person name="Wang M."/>
            <person name="Pangilinan J."/>
            <person name="Lipzen A."/>
            <person name="Lesage-Meessen L."/>
            <person name="Navarro D."/>
            <person name="Riley R."/>
            <person name="Grigoriev I.V."/>
            <person name="Zhou S."/>
            <person name="Raouche S."/>
            <person name="Rosso M.N."/>
        </authorList>
    </citation>
    <scope>NUCLEOTIDE SEQUENCE [LARGE SCALE GENOMIC DNA]</scope>
    <source>
        <strain evidence="2 3">BRFM 1820</strain>
    </source>
</reference>
<protein>
    <recommendedName>
        <fullName evidence="1">Alpha/beta hydrolase fold-3 domain-containing protein</fullName>
    </recommendedName>
</protein>
<dbReference type="Pfam" id="PF07859">
    <property type="entry name" value="Abhydrolase_3"/>
    <property type="match status" value="1"/>
</dbReference>
<dbReference type="InterPro" id="IPR029058">
    <property type="entry name" value="AB_hydrolase_fold"/>
</dbReference>
<dbReference type="Proteomes" id="UP000256964">
    <property type="component" value="Unassembled WGS sequence"/>
</dbReference>
<evidence type="ECO:0000259" key="1">
    <source>
        <dbReference type="Pfam" id="PF07859"/>
    </source>
</evidence>
<dbReference type="Gene3D" id="3.40.50.1820">
    <property type="entry name" value="alpha/beta hydrolase"/>
    <property type="match status" value="1"/>
</dbReference>
<gene>
    <name evidence="2" type="ORF">OH76DRAFT_1407031</name>
</gene>
<dbReference type="PANTHER" id="PTHR23024:SF24">
    <property type="entry name" value="ALPHA_BETA HYDROLASE FOLD-3 DOMAIN-CONTAINING PROTEIN"/>
    <property type="match status" value="1"/>
</dbReference>
<evidence type="ECO:0000313" key="3">
    <source>
        <dbReference type="Proteomes" id="UP000256964"/>
    </source>
</evidence>
<dbReference type="GO" id="GO:0016787">
    <property type="term" value="F:hydrolase activity"/>
    <property type="evidence" value="ECO:0007669"/>
    <property type="project" value="InterPro"/>
</dbReference>
<dbReference type="EMBL" id="KZ857428">
    <property type="protein sequence ID" value="RDX46312.1"/>
    <property type="molecule type" value="Genomic_DNA"/>
</dbReference>
<dbReference type="AlphaFoldDB" id="A0A371D1A8"/>
<dbReference type="InterPro" id="IPR050466">
    <property type="entry name" value="Carboxylest/Gibb_receptor"/>
</dbReference>
<sequence length="338" mass="36602">MNLDPEIAAALATTPALTNPAPPPEGVSEIEHARQELIEPAAAYTKFYAQKLPENAAGTLYLVDERRVPVDGGDILVRVVKPTGAENETFPVLVWYHGGGWVVGDVTMDDYHLRTVAVDLRLVIVNVEYRLAPEHPFPAAFNDSYAALKWVADNASDLSVDIKKGFLVGGESAGASLAAGVALKARDDAFFSGKSITGQWLQEPIVCHPDAYPEEYKADFRAFGENSGTPLLSSELCRLLLAMYGAPSTDLGTYPLLAPSHAGLPPAFIQVQECDPLHDDGVVYEKALRAAGVKTKLIQNRGTLHGFHYNFFDTAAAQKQDRDARDGLRWLLSVGQTS</sequence>
<feature type="domain" description="Alpha/beta hydrolase fold-3" evidence="1">
    <location>
        <begin position="93"/>
        <end position="308"/>
    </location>
</feature>
<name>A0A371D1A8_9APHY</name>
<dbReference type="OrthoDB" id="408631at2759"/>
<dbReference type="STRING" id="139420.A0A371D1A8"/>
<dbReference type="PANTHER" id="PTHR23024">
    <property type="entry name" value="ARYLACETAMIDE DEACETYLASE"/>
    <property type="match status" value="1"/>
</dbReference>
<dbReference type="SUPFAM" id="SSF53474">
    <property type="entry name" value="alpha/beta-Hydrolases"/>
    <property type="match status" value="1"/>
</dbReference>
<dbReference type="InterPro" id="IPR013094">
    <property type="entry name" value="AB_hydrolase_3"/>
</dbReference>
<proteinExistence type="predicted"/>
<organism evidence="2 3">
    <name type="scientific">Lentinus brumalis</name>
    <dbReference type="NCBI Taxonomy" id="2498619"/>
    <lineage>
        <taxon>Eukaryota</taxon>
        <taxon>Fungi</taxon>
        <taxon>Dikarya</taxon>
        <taxon>Basidiomycota</taxon>
        <taxon>Agaricomycotina</taxon>
        <taxon>Agaricomycetes</taxon>
        <taxon>Polyporales</taxon>
        <taxon>Polyporaceae</taxon>
        <taxon>Lentinus</taxon>
    </lineage>
</organism>